<evidence type="ECO:0000256" key="1">
    <source>
        <dbReference type="SAM" id="MobiDB-lite"/>
    </source>
</evidence>
<dbReference type="Proteomes" id="UP001569963">
    <property type="component" value="Unassembled WGS sequence"/>
</dbReference>
<organism evidence="2 3">
    <name type="scientific">Actinomadura monticuli</name>
    <dbReference type="NCBI Taxonomy" id="3097367"/>
    <lineage>
        <taxon>Bacteria</taxon>
        <taxon>Bacillati</taxon>
        <taxon>Actinomycetota</taxon>
        <taxon>Actinomycetes</taxon>
        <taxon>Streptosporangiales</taxon>
        <taxon>Thermomonosporaceae</taxon>
        <taxon>Actinomadura</taxon>
    </lineage>
</organism>
<feature type="region of interest" description="Disordered" evidence="1">
    <location>
        <begin position="118"/>
        <end position="142"/>
    </location>
</feature>
<name>A0ABV4QEH7_9ACTN</name>
<keyword evidence="3" id="KW-1185">Reference proteome</keyword>
<gene>
    <name evidence="2" type="ORF">SM611_19480</name>
</gene>
<evidence type="ECO:0008006" key="4">
    <source>
        <dbReference type="Google" id="ProtNLM"/>
    </source>
</evidence>
<sequence length="142" mass="15317">MAEITYLAGDATSPQAKGTKVIAHICNNRGEWGKGFVRAISKRWSEPEAAYRRWHRGRSGNDFGLGAVQLVRVTPDIWVANMIGQAGGTGSSRSSPANSPIRASPSLFTTRLTLGEVHRGNPRERPFAAASGLLRDGSGRWS</sequence>
<dbReference type="EMBL" id="JAXCEI010000008">
    <property type="protein sequence ID" value="MFA1541111.1"/>
    <property type="molecule type" value="Genomic_DNA"/>
</dbReference>
<dbReference type="SUPFAM" id="SSF52949">
    <property type="entry name" value="Macro domain-like"/>
    <property type="match status" value="1"/>
</dbReference>
<evidence type="ECO:0000313" key="3">
    <source>
        <dbReference type="Proteomes" id="UP001569963"/>
    </source>
</evidence>
<proteinExistence type="predicted"/>
<feature type="region of interest" description="Disordered" evidence="1">
    <location>
        <begin position="84"/>
        <end position="103"/>
    </location>
</feature>
<comment type="caution">
    <text evidence="2">The sequence shown here is derived from an EMBL/GenBank/DDBJ whole genome shotgun (WGS) entry which is preliminary data.</text>
</comment>
<dbReference type="RefSeq" id="WP_371951208.1">
    <property type="nucleotide sequence ID" value="NZ_JAXCEI010000008.1"/>
</dbReference>
<reference evidence="2 3" key="1">
    <citation type="submission" date="2023-11" db="EMBL/GenBank/DDBJ databases">
        <title>Actinomadura monticuli sp. nov., isolated from volcanic ash.</title>
        <authorList>
            <person name="Lee S.D."/>
            <person name="Yang H."/>
            <person name="Kim I.S."/>
        </authorList>
    </citation>
    <scope>NUCLEOTIDE SEQUENCE [LARGE SCALE GENOMIC DNA]</scope>
    <source>
        <strain evidence="2 3">DLS-62</strain>
    </source>
</reference>
<dbReference type="InterPro" id="IPR043472">
    <property type="entry name" value="Macro_dom-like"/>
</dbReference>
<dbReference type="Gene3D" id="3.40.220.10">
    <property type="entry name" value="Leucine Aminopeptidase, subunit E, domain 1"/>
    <property type="match status" value="1"/>
</dbReference>
<accession>A0ABV4QEH7</accession>
<protein>
    <recommendedName>
        <fullName evidence="4">Appr-1-p processing protein</fullName>
    </recommendedName>
</protein>
<evidence type="ECO:0000313" key="2">
    <source>
        <dbReference type="EMBL" id="MFA1541111.1"/>
    </source>
</evidence>